<keyword evidence="3" id="KW-1185">Reference proteome</keyword>
<accession>A0ABY1NLX9</accession>
<dbReference type="InterPro" id="IPR036280">
    <property type="entry name" value="Multihaem_cyt_sf"/>
</dbReference>
<evidence type="ECO:0000313" key="2">
    <source>
        <dbReference type="EMBL" id="SMP12474.1"/>
    </source>
</evidence>
<dbReference type="InterPro" id="IPR051829">
    <property type="entry name" value="Multiheme_Cytochr_ET"/>
</dbReference>
<evidence type="ECO:0000313" key="3">
    <source>
        <dbReference type="Proteomes" id="UP001157911"/>
    </source>
</evidence>
<keyword evidence="1" id="KW-0732">Signal</keyword>
<name>A0ABY1NLX9_9BACT</name>
<sequence>MRKLLGIVGCMLFLYSCGGGLGKSDVHYRDFGIDVSERAAPYLTPENHKDGWGKKDCLLCHQNFKHTMGTKLYPPEEYQKLIEDAVSKVGVNNAIRVCSACHGANGVTDFGGRDCLVCHDNMDLMHFYKGTSGRKYFHDFNDNGKIDNFDCVVCHWQPDMDGLVELDTDFARFNGVPVASVEQFCLECHSSNWNTLKEEALADTKGYGMADCRVEVDVQPKDIGDYRDFHGYEPFNVTQIEFKNISLQGQLLYYNPHSALACIVCHNPHASKNDALIVERVGETLTVEEEVKQEDNSASVKTVLIDPDSESDYEGIVYAKGKIYDLSNETSFLSYIQLPIENNSTDVIIERQTLSSLCAACHDGTESYSPVNGLGLPVDIDSEIGHNAGQKCSSCHVHGSTF</sequence>
<dbReference type="PANTHER" id="PTHR35038:SF6">
    <property type="entry name" value="SURFACE LOCALIZED DECAHEME CYTOCHROME C LIPOPROTEIN"/>
    <property type="match status" value="1"/>
</dbReference>
<dbReference type="PANTHER" id="PTHR35038">
    <property type="entry name" value="DISSIMILATORY SULFITE REDUCTASE SIRA"/>
    <property type="match status" value="1"/>
</dbReference>
<protein>
    <submittedName>
        <fullName evidence="2">Doubled CXXCH domain-containing protein</fullName>
    </submittedName>
</protein>
<organism evidence="2 3">
    <name type="scientific">Desulfurobacterium pacificum</name>
    <dbReference type="NCBI Taxonomy" id="240166"/>
    <lineage>
        <taxon>Bacteria</taxon>
        <taxon>Pseudomonadati</taxon>
        <taxon>Aquificota</taxon>
        <taxon>Aquificia</taxon>
        <taxon>Desulfurobacteriales</taxon>
        <taxon>Desulfurobacteriaceae</taxon>
        <taxon>Desulfurobacterium</taxon>
    </lineage>
</organism>
<evidence type="ECO:0000256" key="1">
    <source>
        <dbReference type="ARBA" id="ARBA00022729"/>
    </source>
</evidence>
<gene>
    <name evidence="2" type="ORF">SAMN06265339_1045</name>
</gene>
<dbReference type="Proteomes" id="UP001157911">
    <property type="component" value="Unassembled WGS sequence"/>
</dbReference>
<proteinExistence type="predicted"/>
<dbReference type="RefSeq" id="WP_283400519.1">
    <property type="nucleotide sequence ID" value="NZ_FXUB01000002.1"/>
</dbReference>
<reference evidence="2 3" key="1">
    <citation type="submission" date="2017-05" db="EMBL/GenBank/DDBJ databases">
        <authorList>
            <person name="Varghese N."/>
            <person name="Submissions S."/>
        </authorList>
    </citation>
    <scope>NUCLEOTIDE SEQUENCE [LARGE SCALE GENOMIC DNA]</scope>
    <source>
        <strain evidence="2 3">DSM 15522</strain>
    </source>
</reference>
<comment type="caution">
    <text evidence="2">The sequence shown here is derived from an EMBL/GenBank/DDBJ whole genome shotgun (WGS) entry which is preliminary data.</text>
</comment>
<dbReference type="PROSITE" id="PS51257">
    <property type="entry name" value="PROKAR_LIPOPROTEIN"/>
    <property type="match status" value="1"/>
</dbReference>
<dbReference type="EMBL" id="FXUB01000002">
    <property type="protein sequence ID" value="SMP12474.1"/>
    <property type="molecule type" value="Genomic_DNA"/>
</dbReference>
<dbReference type="SUPFAM" id="SSF48695">
    <property type="entry name" value="Multiheme cytochromes"/>
    <property type="match status" value="1"/>
</dbReference>
<dbReference type="Gene3D" id="1.10.1130.10">
    <property type="entry name" value="Flavocytochrome C3, Chain A"/>
    <property type="match status" value="1"/>
</dbReference>